<evidence type="ECO:0000256" key="2">
    <source>
        <dbReference type="SAM" id="SignalP"/>
    </source>
</evidence>
<dbReference type="Proteomes" id="UP001180973">
    <property type="component" value="Unassembled WGS sequence"/>
</dbReference>
<feature type="compositionally biased region" description="Pro residues" evidence="1">
    <location>
        <begin position="145"/>
        <end position="175"/>
    </location>
</feature>
<evidence type="ECO:0000313" key="4">
    <source>
        <dbReference type="EMBL" id="MDT0531765.1"/>
    </source>
</evidence>
<dbReference type="PROSITE" id="PS51318">
    <property type="entry name" value="TAT"/>
    <property type="match status" value="1"/>
</dbReference>
<dbReference type="Gene3D" id="2.60.40.10">
    <property type="entry name" value="Immunoglobulins"/>
    <property type="match status" value="1"/>
</dbReference>
<dbReference type="PROSITE" id="PS51173">
    <property type="entry name" value="CBM2"/>
    <property type="match status" value="1"/>
</dbReference>
<evidence type="ECO:0000256" key="1">
    <source>
        <dbReference type="SAM" id="MobiDB-lite"/>
    </source>
</evidence>
<dbReference type="InterPro" id="IPR028994">
    <property type="entry name" value="Integrin_alpha_N"/>
</dbReference>
<gene>
    <name evidence="4" type="ORF">RM555_22500</name>
</gene>
<feature type="chain" id="PRO_5046000169" evidence="2">
    <location>
        <begin position="21"/>
        <end position="762"/>
    </location>
</feature>
<dbReference type="InterPro" id="IPR013783">
    <property type="entry name" value="Ig-like_fold"/>
</dbReference>
<proteinExistence type="predicted"/>
<dbReference type="InterPro" id="IPR049366">
    <property type="entry name" value="RGL11_C"/>
</dbReference>
<dbReference type="SUPFAM" id="SSF49384">
    <property type="entry name" value="Carbohydrate-binding domain"/>
    <property type="match status" value="1"/>
</dbReference>
<dbReference type="PANTHER" id="PTHR43118:SF1">
    <property type="entry name" value="RHAMNOGALACTURONAN LYASE (EUROFUNG)"/>
    <property type="match status" value="1"/>
</dbReference>
<dbReference type="SUPFAM" id="SSF69318">
    <property type="entry name" value="Integrin alpha N-terminal domain"/>
    <property type="match status" value="1"/>
</dbReference>
<keyword evidence="2" id="KW-0732">Signal</keyword>
<dbReference type="Pfam" id="PF21348">
    <property type="entry name" value="RGL11_C"/>
    <property type="match status" value="1"/>
</dbReference>
<evidence type="ECO:0000313" key="5">
    <source>
        <dbReference type="Proteomes" id="UP001180973"/>
    </source>
</evidence>
<protein>
    <submittedName>
        <fullName evidence="4">Cellulose binding domain-containing protein</fullName>
    </submittedName>
</protein>
<name>A0ABU2X0R9_9ACTN</name>
<dbReference type="InterPro" id="IPR008965">
    <property type="entry name" value="CBM2/CBM3_carb-bd_dom_sf"/>
</dbReference>
<keyword evidence="5" id="KW-1185">Reference proteome</keyword>
<feature type="domain" description="CBM2" evidence="3">
    <location>
        <begin position="29"/>
        <end position="138"/>
    </location>
</feature>
<dbReference type="InterPro" id="IPR006311">
    <property type="entry name" value="TAT_signal"/>
</dbReference>
<dbReference type="InterPro" id="IPR034641">
    <property type="entry name" value="RGL11"/>
</dbReference>
<organism evidence="4 5">
    <name type="scientific">Micromonospora reichwaldensis</name>
    <dbReference type="NCBI Taxonomy" id="3075516"/>
    <lineage>
        <taxon>Bacteria</taxon>
        <taxon>Bacillati</taxon>
        <taxon>Actinomycetota</taxon>
        <taxon>Actinomycetes</taxon>
        <taxon>Micromonosporales</taxon>
        <taxon>Micromonosporaceae</taxon>
        <taxon>Micromonospora</taxon>
    </lineage>
</organism>
<dbReference type="Gene3D" id="2.60.40.290">
    <property type="match status" value="1"/>
</dbReference>
<dbReference type="InterPro" id="IPR041624">
    <property type="entry name" value="RGI_lyase"/>
</dbReference>
<sequence length="762" mass="79676">MHVTHRRVALLAAAAAAALAAGTLPTLTASAAAAGCRVEYRITNQWPGGFGADVTVTNLGDPVNGWSLTWSYTAGQRVTQAWSAVVDQSGAQVSARNVDYNAVIATGASAAFGFTGSWDGSNPAPTSFALNGTVCTGAVPTSGPTTPPPPSTPPPTTPPTTPPPTTPPPTTPPPAGAVQMEDLDRGLVSVRSGSGNLVSWRLLGTETSGVSFNLYRGATRVNGSPITGATNYLDSGAAADATYTVRAVVGGTEQAASAAALRFPAGYLDVPLQVPAGASTPSGESYTYSASDASVGDLDGDGDYEFVVKWEPSNAKDNSQSGYTGNVYVDAYTLAGARLWRVDLGRNIRAGAHYTQFQVYDYDGDGRAEVAMKTADGTRSGTGQVIGSATADHRNSSGYVLAGPEYLTMFDGRTGAVLSTVNYDPPRGTVSSWGDNYGNRVDRFLAATAYLDGQRPSLVMARGYYTRAVVAAWDFRDGTLRKRWTFDSNASGNGAAHGQGNHNLSVADVDADGRQEIVYGSATINDDGRLMYATGYGHGDALHVGDLLPGRAGLEVFTIHESGNQPAADLHDARTGQVVWQRPNNGGVEGPGRGVAADIHAGSPGAEVWGAGTHMGDLYSAAGAVVGRRPSSANFLAWWDGDPVRELLDGTRIDKYGTGGDTRLLTASGVAANNGTKSTPALSADLFGDWREEVVWRTSDSRALRIYSTPTPTATRIHTLMHDPQYRVAVAWQNTAYNQPPHPGFFLGDGMAAPPTPNVYLR</sequence>
<accession>A0ABU2X0R9</accession>
<evidence type="ECO:0000259" key="3">
    <source>
        <dbReference type="PROSITE" id="PS51173"/>
    </source>
</evidence>
<dbReference type="PANTHER" id="PTHR43118">
    <property type="entry name" value="RHAMNOGALACTURONAN LYASE (EUROFUNG)"/>
    <property type="match status" value="1"/>
</dbReference>
<dbReference type="RefSeq" id="WP_311413600.1">
    <property type="nucleotide sequence ID" value="NZ_JAVRFL010000029.1"/>
</dbReference>
<comment type="caution">
    <text evidence="4">The sequence shown here is derived from an EMBL/GenBank/DDBJ whole genome shotgun (WGS) entry which is preliminary data.</text>
</comment>
<feature type="region of interest" description="Disordered" evidence="1">
    <location>
        <begin position="135"/>
        <end position="178"/>
    </location>
</feature>
<dbReference type="Pfam" id="PF18370">
    <property type="entry name" value="RGI_lyase"/>
    <property type="match status" value="1"/>
</dbReference>
<dbReference type="CDD" id="cd10318">
    <property type="entry name" value="RGL11"/>
    <property type="match status" value="1"/>
</dbReference>
<reference evidence="4" key="1">
    <citation type="submission" date="2023-09" db="EMBL/GenBank/DDBJ databases">
        <title>30 novel species of actinomycetes from the DSMZ collection.</title>
        <authorList>
            <person name="Nouioui I."/>
        </authorList>
    </citation>
    <scope>NUCLEOTIDE SEQUENCE</scope>
    <source>
        <strain evidence="4">DSM 115977</strain>
    </source>
</reference>
<dbReference type="Pfam" id="PF00553">
    <property type="entry name" value="CBM_2"/>
    <property type="match status" value="1"/>
</dbReference>
<dbReference type="InterPro" id="IPR001919">
    <property type="entry name" value="CBD2"/>
</dbReference>
<dbReference type="InterPro" id="IPR012291">
    <property type="entry name" value="CBM2_carb-bd_dom_sf"/>
</dbReference>
<dbReference type="SMART" id="SM00637">
    <property type="entry name" value="CBD_II"/>
    <property type="match status" value="1"/>
</dbReference>
<dbReference type="EMBL" id="JAVRFL010000029">
    <property type="protein sequence ID" value="MDT0531765.1"/>
    <property type="molecule type" value="Genomic_DNA"/>
</dbReference>
<feature type="signal peptide" evidence="2">
    <location>
        <begin position="1"/>
        <end position="20"/>
    </location>
</feature>